<dbReference type="EMBL" id="JOTP01000005">
    <property type="protein sequence ID" value="KEP27015.1"/>
    <property type="molecule type" value="Genomic_DNA"/>
</dbReference>
<dbReference type="InterPro" id="IPR011330">
    <property type="entry name" value="Glyco_hydro/deAcase_b/a-brl"/>
</dbReference>
<dbReference type="CDD" id="cd10962">
    <property type="entry name" value="CE4_GT2-like"/>
    <property type="match status" value="1"/>
</dbReference>
<keyword evidence="2" id="KW-0378">Hydrolase</keyword>
<proteinExistence type="predicted"/>
<comment type="caution">
    <text evidence="4">The sequence shown here is derived from an EMBL/GenBank/DDBJ whole genome shotgun (WGS) entry which is preliminary data.</text>
</comment>
<protein>
    <submittedName>
        <fullName evidence="4">Chitooligosaccharide deacetylase</fullName>
    </submittedName>
</protein>
<dbReference type="RefSeq" id="WP_034319414.1">
    <property type="nucleotide sequence ID" value="NZ_JBCMYH010000015.1"/>
</dbReference>
<sequence length="246" mass="28132">MKGLHIFMCVLVLCVFVPNEIEARTLKRIDLEKTGRAFWDMREERKKIALTFDDGPHPVYTNQILDVLREHEVNASFFVVGSRIHSYPEIAKRIVGEGNELGNHTMNHTYFDLLSSKEIKQELKESAAHIASLQPGGPLLFRPPGGRLTMKSFRILSKQGYDVVMWSFTQDPKDWSRPGSHKIASRIIDHIQGGDIILLHDGGGNRKQTVEALKQVIPELKDRGYEFVKVSELLHHDRVYQPVQLQ</sequence>
<evidence type="ECO:0000256" key="2">
    <source>
        <dbReference type="ARBA" id="ARBA00022801"/>
    </source>
</evidence>
<evidence type="ECO:0000256" key="1">
    <source>
        <dbReference type="ARBA" id="ARBA00022723"/>
    </source>
</evidence>
<dbReference type="GO" id="GO:0046872">
    <property type="term" value="F:metal ion binding"/>
    <property type="evidence" value="ECO:0007669"/>
    <property type="project" value="UniProtKB-KW"/>
</dbReference>
<dbReference type="eggNOG" id="COG0726">
    <property type="taxonomic scope" value="Bacteria"/>
</dbReference>
<dbReference type="AlphaFoldDB" id="A0A081LCN9"/>
<reference evidence="4 5" key="1">
    <citation type="submission" date="2012-09" db="EMBL/GenBank/DDBJ databases">
        <title>Genome Sequence of Bacillus sp. DW5-4.</title>
        <authorList>
            <person name="Lai Q."/>
            <person name="Liu Y."/>
            <person name="Shao Z."/>
        </authorList>
    </citation>
    <scope>NUCLEOTIDE SEQUENCE [LARGE SCALE GENOMIC DNA]</scope>
    <source>
        <strain evidence="4 5">DW5-4</strain>
    </source>
</reference>
<gene>
    <name evidence="4" type="ORF">BA70_15120</name>
</gene>
<dbReference type="Proteomes" id="UP000028091">
    <property type="component" value="Unassembled WGS sequence"/>
</dbReference>
<dbReference type="Pfam" id="PF01522">
    <property type="entry name" value="Polysacc_deac_1"/>
    <property type="match status" value="1"/>
</dbReference>
<keyword evidence="5" id="KW-1185">Reference proteome</keyword>
<dbReference type="InterPro" id="IPR002509">
    <property type="entry name" value="NODB_dom"/>
</dbReference>
<evidence type="ECO:0000313" key="5">
    <source>
        <dbReference type="Proteomes" id="UP000028091"/>
    </source>
</evidence>
<dbReference type="PANTHER" id="PTHR10587">
    <property type="entry name" value="GLYCOSYL TRANSFERASE-RELATED"/>
    <property type="match status" value="1"/>
</dbReference>
<dbReference type="PROSITE" id="PS51677">
    <property type="entry name" value="NODB"/>
    <property type="match status" value="1"/>
</dbReference>
<accession>A0A081LCN9</accession>
<feature type="domain" description="NodB homology" evidence="3">
    <location>
        <begin position="46"/>
        <end position="228"/>
    </location>
</feature>
<dbReference type="GO" id="GO:0016810">
    <property type="term" value="F:hydrolase activity, acting on carbon-nitrogen (but not peptide) bonds"/>
    <property type="evidence" value="ECO:0007669"/>
    <property type="project" value="InterPro"/>
</dbReference>
<dbReference type="GO" id="GO:0016020">
    <property type="term" value="C:membrane"/>
    <property type="evidence" value="ECO:0007669"/>
    <property type="project" value="TreeGrafter"/>
</dbReference>
<dbReference type="OrthoDB" id="9812065at2"/>
<evidence type="ECO:0000259" key="3">
    <source>
        <dbReference type="PROSITE" id="PS51677"/>
    </source>
</evidence>
<name>A0A081LCN9_9BACI</name>
<dbReference type="SUPFAM" id="SSF88713">
    <property type="entry name" value="Glycoside hydrolase/deacetylase"/>
    <property type="match status" value="1"/>
</dbReference>
<organism evidence="4 5">
    <name type="scientific">Bacillus zhangzhouensis</name>
    <dbReference type="NCBI Taxonomy" id="1178540"/>
    <lineage>
        <taxon>Bacteria</taxon>
        <taxon>Bacillati</taxon>
        <taxon>Bacillota</taxon>
        <taxon>Bacilli</taxon>
        <taxon>Bacillales</taxon>
        <taxon>Bacillaceae</taxon>
        <taxon>Bacillus</taxon>
    </lineage>
</organism>
<dbReference type="InterPro" id="IPR050248">
    <property type="entry name" value="Polysacc_deacetylase_ArnD"/>
</dbReference>
<dbReference type="GO" id="GO:0005975">
    <property type="term" value="P:carbohydrate metabolic process"/>
    <property type="evidence" value="ECO:0007669"/>
    <property type="project" value="InterPro"/>
</dbReference>
<dbReference type="Gene3D" id="3.20.20.370">
    <property type="entry name" value="Glycoside hydrolase/deacetylase"/>
    <property type="match status" value="1"/>
</dbReference>
<evidence type="ECO:0000313" key="4">
    <source>
        <dbReference type="EMBL" id="KEP27015.1"/>
    </source>
</evidence>
<dbReference type="PANTHER" id="PTHR10587:SF133">
    <property type="entry name" value="CHITIN DEACETYLASE 1-RELATED"/>
    <property type="match status" value="1"/>
</dbReference>
<keyword evidence="1" id="KW-0479">Metal-binding</keyword>